<protein>
    <recommendedName>
        <fullName evidence="5">Secreted protein</fullName>
    </recommendedName>
</protein>
<evidence type="ECO:0000313" key="3">
    <source>
        <dbReference type="EMBL" id="MBI8989002.1"/>
    </source>
</evidence>
<sequence>MKLISRKALIAAATTVALSTSALTAPAFAEDDAVAPESSVSNLTDGSSDTDGSSVGSSSDPITYLDEKGESKTTTKLDYYSKKIGSWVKMLTTIASLFTAVYSISNAIQKLTPKA</sequence>
<name>A0A934M6Z0_9CORY</name>
<evidence type="ECO:0008006" key="5">
    <source>
        <dbReference type="Google" id="ProtNLM"/>
    </source>
</evidence>
<dbReference type="EMBL" id="JAEIOS010000011">
    <property type="protein sequence ID" value="MBI8989002.1"/>
    <property type="molecule type" value="Genomic_DNA"/>
</dbReference>
<evidence type="ECO:0000256" key="2">
    <source>
        <dbReference type="SAM" id="SignalP"/>
    </source>
</evidence>
<gene>
    <name evidence="3" type="ORF">JDV75_04395</name>
</gene>
<dbReference type="AlphaFoldDB" id="A0A934M6Z0"/>
<evidence type="ECO:0000256" key="1">
    <source>
        <dbReference type="SAM" id="MobiDB-lite"/>
    </source>
</evidence>
<feature type="region of interest" description="Disordered" evidence="1">
    <location>
        <begin position="36"/>
        <end position="67"/>
    </location>
</feature>
<dbReference type="RefSeq" id="WP_198738027.1">
    <property type="nucleotide sequence ID" value="NZ_JAEIOS010000011.1"/>
</dbReference>
<keyword evidence="2" id="KW-0732">Signal</keyword>
<feature type="compositionally biased region" description="Low complexity" evidence="1">
    <location>
        <begin position="44"/>
        <end position="60"/>
    </location>
</feature>
<reference evidence="3" key="1">
    <citation type="submission" date="2020-12" db="EMBL/GenBank/DDBJ databases">
        <title>Genome public.</title>
        <authorList>
            <person name="Sun Q."/>
        </authorList>
    </citation>
    <scope>NUCLEOTIDE SEQUENCE</scope>
    <source>
        <strain evidence="3">CCM 8863</strain>
    </source>
</reference>
<feature type="signal peptide" evidence="2">
    <location>
        <begin position="1"/>
        <end position="29"/>
    </location>
</feature>
<proteinExistence type="predicted"/>
<feature type="chain" id="PRO_5037403878" description="Secreted protein" evidence="2">
    <location>
        <begin position="30"/>
        <end position="115"/>
    </location>
</feature>
<keyword evidence="4" id="KW-1185">Reference proteome</keyword>
<dbReference type="Proteomes" id="UP000645966">
    <property type="component" value="Unassembled WGS sequence"/>
</dbReference>
<organism evidence="3 4">
    <name type="scientific">Corynebacterium meridianum</name>
    <dbReference type="NCBI Taxonomy" id="2765363"/>
    <lineage>
        <taxon>Bacteria</taxon>
        <taxon>Bacillati</taxon>
        <taxon>Actinomycetota</taxon>
        <taxon>Actinomycetes</taxon>
        <taxon>Mycobacteriales</taxon>
        <taxon>Corynebacteriaceae</taxon>
        <taxon>Corynebacterium</taxon>
    </lineage>
</organism>
<comment type="caution">
    <text evidence="3">The sequence shown here is derived from an EMBL/GenBank/DDBJ whole genome shotgun (WGS) entry which is preliminary data.</text>
</comment>
<evidence type="ECO:0000313" key="4">
    <source>
        <dbReference type="Proteomes" id="UP000645966"/>
    </source>
</evidence>
<accession>A0A934M6Z0</accession>